<dbReference type="EMBL" id="BRYA01000072">
    <property type="protein sequence ID" value="GMI37346.1"/>
    <property type="molecule type" value="Genomic_DNA"/>
</dbReference>
<gene>
    <name evidence="3" type="ORF">TrCOL_g10063</name>
</gene>
<dbReference type="PANTHER" id="PTHR45982">
    <property type="entry name" value="REGULATOR OF CHROMOSOME CONDENSATION"/>
    <property type="match status" value="1"/>
</dbReference>
<feature type="repeat" description="RCC1" evidence="1">
    <location>
        <begin position="334"/>
        <end position="389"/>
    </location>
</feature>
<proteinExistence type="predicted"/>
<feature type="repeat" description="RCC1" evidence="1">
    <location>
        <begin position="275"/>
        <end position="333"/>
    </location>
</feature>
<reference evidence="4" key="1">
    <citation type="journal article" date="2023" name="Commun. Biol.">
        <title>Genome analysis of Parmales, the sister group of diatoms, reveals the evolutionary specialization of diatoms from phago-mixotrophs to photoautotrophs.</title>
        <authorList>
            <person name="Ban H."/>
            <person name="Sato S."/>
            <person name="Yoshikawa S."/>
            <person name="Yamada K."/>
            <person name="Nakamura Y."/>
            <person name="Ichinomiya M."/>
            <person name="Sato N."/>
            <person name="Blanc-Mathieu R."/>
            <person name="Endo H."/>
            <person name="Kuwata A."/>
            <person name="Ogata H."/>
        </authorList>
    </citation>
    <scope>NUCLEOTIDE SEQUENCE [LARGE SCALE GENOMIC DNA]</scope>
</reference>
<dbReference type="PRINTS" id="PR00633">
    <property type="entry name" value="RCCNDNSATION"/>
</dbReference>
<dbReference type="InterPro" id="IPR009091">
    <property type="entry name" value="RCC1/BLIP-II"/>
</dbReference>
<comment type="caution">
    <text evidence="3">The sequence shown here is derived from an EMBL/GenBank/DDBJ whole genome shotgun (WGS) entry which is preliminary data.</text>
</comment>
<organism evidence="3 4">
    <name type="scientific">Triparma columacea</name>
    <dbReference type="NCBI Taxonomy" id="722753"/>
    <lineage>
        <taxon>Eukaryota</taxon>
        <taxon>Sar</taxon>
        <taxon>Stramenopiles</taxon>
        <taxon>Ochrophyta</taxon>
        <taxon>Bolidophyceae</taxon>
        <taxon>Parmales</taxon>
        <taxon>Triparmaceae</taxon>
        <taxon>Triparma</taxon>
    </lineage>
</organism>
<dbReference type="InterPro" id="IPR051553">
    <property type="entry name" value="Ran_GTPase-activating"/>
</dbReference>
<name>A0A9W7L8A8_9STRA</name>
<feature type="repeat" description="RCC1" evidence="1">
    <location>
        <begin position="197"/>
        <end position="274"/>
    </location>
</feature>
<dbReference type="AlphaFoldDB" id="A0A9W7L8A8"/>
<evidence type="ECO:0008006" key="5">
    <source>
        <dbReference type="Google" id="ProtNLM"/>
    </source>
</evidence>
<dbReference type="PROSITE" id="PS50012">
    <property type="entry name" value="RCC1_3"/>
    <property type="match status" value="3"/>
</dbReference>
<dbReference type="SUPFAM" id="SSF50985">
    <property type="entry name" value="RCC1/BLIP-II"/>
    <property type="match status" value="1"/>
</dbReference>
<evidence type="ECO:0000313" key="3">
    <source>
        <dbReference type="EMBL" id="GMI37346.1"/>
    </source>
</evidence>
<protein>
    <recommendedName>
        <fullName evidence="5">Regulator of chromosome condensation 1/beta-lactamase-inhibitor protein II</fullName>
    </recommendedName>
</protein>
<feature type="compositionally biased region" description="Low complexity" evidence="2">
    <location>
        <begin position="78"/>
        <end position="90"/>
    </location>
</feature>
<evidence type="ECO:0000313" key="4">
    <source>
        <dbReference type="Proteomes" id="UP001165065"/>
    </source>
</evidence>
<keyword evidence="4" id="KW-1185">Reference proteome</keyword>
<dbReference type="Gene3D" id="2.130.10.30">
    <property type="entry name" value="Regulator of chromosome condensation 1/beta-lactamase-inhibitor protein II"/>
    <property type="match status" value="2"/>
</dbReference>
<dbReference type="Proteomes" id="UP001165065">
    <property type="component" value="Unassembled WGS sequence"/>
</dbReference>
<evidence type="ECO:0000256" key="1">
    <source>
        <dbReference type="PROSITE-ProRule" id="PRU00235"/>
    </source>
</evidence>
<dbReference type="PANTHER" id="PTHR45982:SF1">
    <property type="entry name" value="REGULATOR OF CHROMOSOME CONDENSATION"/>
    <property type="match status" value="1"/>
</dbReference>
<dbReference type="InterPro" id="IPR000408">
    <property type="entry name" value="Reg_chr_condens"/>
</dbReference>
<dbReference type="OrthoDB" id="8068875at2759"/>
<sequence>MGHITTVSTRLATLTPSFPSKCPKASPLRNFSTKIYPFGSSFTGALGIGDKGLTTSLPKLTPKSVEFLQESTDPATGSVLVSPLPSSSSSHQQPTSVRCGWGHSVWTRDGDLFVAGKPHDFQTLLRMNRLPVFAVNLMNWMLTSFSVNVGVAEDDASTVAAGMMKTTPTRYDLPEGVRAGGKIAAGAGLTAFVCEQGKLYCFGLSAYGQCGSGTEVNNVWSPTPVLGLHSSLPPPPSATLPSDKKLENLTSIGQEGSIVDVGLGLQHGAAVDSLGNVYAWGKGERGQCGLWPDGGNTSYAGKVRLRRGRGYDEEVKVEGVECGMQHTAAITEDGEVYIWGKFQGGVDTQGSEGQAVDAFWPHRMVCGRSDSKVISIATASHQTAALMDDGSVWMNGIVKDGRGETVYDFVEVAGGEMWGGEEVEIFGGFQVVAVVGGKEAWVLELRETGRGEGGDGEGGEEGGEIDEAARWGNVERADFLDGWEGEGKIVDLSMGWKFGQAIVVRD</sequence>
<accession>A0A9W7L8A8</accession>
<dbReference type="Pfam" id="PF00415">
    <property type="entry name" value="RCC1"/>
    <property type="match status" value="2"/>
</dbReference>
<evidence type="ECO:0000256" key="2">
    <source>
        <dbReference type="SAM" id="MobiDB-lite"/>
    </source>
</evidence>
<feature type="region of interest" description="Disordered" evidence="2">
    <location>
        <begin position="76"/>
        <end position="95"/>
    </location>
</feature>